<organism evidence="7 8">
    <name type="scientific">Actinomycetospora flava</name>
    <dbReference type="NCBI Taxonomy" id="3129232"/>
    <lineage>
        <taxon>Bacteria</taxon>
        <taxon>Bacillati</taxon>
        <taxon>Actinomycetota</taxon>
        <taxon>Actinomycetes</taxon>
        <taxon>Pseudonocardiales</taxon>
        <taxon>Pseudonocardiaceae</taxon>
        <taxon>Actinomycetospora</taxon>
    </lineage>
</organism>
<evidence type="ECO:0000259" key="5">
    <source>
        <dbReference type="Pfam" id="PF00725"/>
    </source>
</evidence>
<protein>
    <submittedName>
        <fullName evidence="7">3-hydroxyacyl-CoA dehydrogenase NAD-binding domain-containing protein</fullName>
    </submittedName>
</protein>
<evidence type="ECO:0000256" key="2">
    <source>
        <dbReference type="ARBA" id="ARBA00009463"/>
    </source>
</evidence>
<evidence type="ECO:0000313" key="8">
    <source>
        <dbReference type="Proteomes" id="UP001369736"/>
    </source>
</evidence>
<dbReference type="InterPro" id="IPR008927">
    <property type="entry name" value="6-PGluconate_DH-like_C_sf"/>
</dbReference>
<comment type="caution">
    <text evidence="7">The sequence shown here is derived from an EMBL/GenBank/DDBJ whole genome shotgun (WGS) entry which is preliminary data.</text>
</comment>
<evidence type="ECO:0000256" key="4">
    <source>
        <dbReference type="SAM" id="MobiDB-lite"/>
    </source>
</evidence>
<feature type="region of interest" description="Disordered" evidence="4">
    <location>
        <begin position="1"/>
        <end position="23"/>
    </location>
</feature>
<name>A0ABU8MAG4_9PSEU</name>
<evidence type="ECO:0000256" key="1">
    <source>
        <dbReference type="ARBA" id="ARBA00005086"/>
    </source>
</evidence>
<dbReference type="InterPro" id="IPR036291">
    <property type="entry name" value="NAD(P)-bd_dom_sf"/>
</dbReference>
<comment type="similarity">
    <text evidence="2">Belongs to the 3-hydroxyacyl-CoA dehydrogenase family.</text>
</comment>
<proteinExistence type="inferred from homology"/>
<gene>
    <name evidence="7" type="ORF">WCD58_22740</name>
</gene>
<evidence type="ECO:0000313" key="7">
    <source>
        <dbReference type="EMBL" id="MEJ2863991.1"/>
    </source>
</evidence>
<dbReference type="EMBL" id="JBBEGM010000010">
    <property type="protein sequence ID" value="MEJ2863991.1"/>
    <property type="molecule type" value="Genomic_DNA"/>
</dbReference>
<feature type="domain" description="3-hydroxyacyl-CoA dehydrogenase C-terminal" evidence="5">
    <location>
        <begin position="283"/>
        <end position="378"/>
    </location>
</feature>
<evidence type="ECO:0000259" key="6">
    <source>
        <dbReference type="Pfam" id="PF02737"/>
    </source>
</evidence>
<comment type="pathway">
    <text evidence="1">Lipid metabolism; butanoate metabolism.</text>
</comment>
<keyword evidence="3" id="KW-0560">Oxidoreductase</keyword>
<dbReference type="InterPro" id="IPR006176">
    <property type="entry name" value="3-OHacyl-CoA_DH_NAD-bd"/>
</dbReference>
<dbReference type="PANTHER" id="PTHR48075">
    <property type="entry name" value="3-HYDROXYACYL-COA DEHYDROGENASE FAMILY PROTEIN"/>
    <property type="match status" value="1"/>
</dbReference>
<dbReference type="Pfam" id="PF00725">
    <property type="entry name" value="3HCDH"/>
    <property type="match status" value="1"/>
</dbReference>
<dbReference type="Proteomes" id="UP001369736">
    <property type="component" value="Unassembled WGS sequence"/>
</dbReference>
<dbReference type="Pfam" id="PF02737">
    <property type="entry name" value="3HCDH_N"/>
    <property type="match status" value="1"/>
</dbReference>
<dbReference type="Gene3D" id="1.10.1040.10">
    <property type="entry name" value="N-(1-d-carboxylethyl)-l-norvaline Dehydrogenase, domain 2"/>
    <property type="match status" value="1"/>
</dbReference>
<dbReference type="InterPro" id="IPR013328">
    <property type="entry name" value="6PGD_dom2"/>
</dbReference>
<keyword evidence="8" id="KW-1185">Reference proteome</keyword>
<feature type="domain" description="3-hydroxyacyl-CoA dehydrogenase NAD binding" evidence="6">
    <location>
        <begin position="103"/>
        <end position="280"/>
    </location>
</feature>
<dbReference type="PANTHER" id="PTHR48075:SF5">
    <property type="entry name" value="3-HYDROXYBUTYRYL-COA DEHYDROGENASE"/>
    <property type="match status" value="1"/>
</dbReference>
<reference evidence="7 8" key="1">
    <citation type="submission" date="2024-03" db="EMBL/GenBank/DDBJ databases">
        <title>Actinomycetospora sp. OC33-EN07, a novel actinomycete isolated from wild orchid (Aerides multiflora).</title>
        <authorList>
            <person name="Suriyachadkun C."/>
        </authorList>
    </citation>
    <scope>NUCLEOTIDE SEQUENCE [LARGE SCALE GENOMIC DNA]</scope>
    <source>
        <strain evidence="7 8">OC33-EN07</strain>
    </source>
</reference>
<sequence>MTTTSTDVLAGHTPLPGTEDWEPAPRLRAGMLADAVAMSRRDGLAPGVLDLAMRHGAGHPAGPFAVIGDLPAARRELLAGAGDVATTDGDATPDDGDAWAGPVGVLGTGLMASGIVEVIARSGRAVTVLGRSADSLDGLRARIRKSTDRAVAKGRLDPDGAAAIHDRIRTTVDDTDLAGAEVVVEAVAEELAVKQALVARLDAALPAAVPLATNTSSYRVADVCAPVVSGRPTLALHFFNPAPAMKLLEIALPAGADRALAGTAAAWGRDLGKVVVEAADRRGFIVNRLLIPYLNDAARAVAAGADPAAVDTLMTAEAGHPMGPLALIDLIGLDVTAAALASMAEAEADPRLVPAGPLTDLIGRGRLGRKSGAGFHEYA</sequence>
<dbReference type="SUPFAM" id="SSF51735">
    <property type="entry name" value="NAD(P)-binding Rossmann-fold domains"/>
    <property type="match status" value="1"/>
</dbReference>
<evidence type="ECO:0000256" key="3">
    <source>
        <dbReference type="ARBA" id="ARBA00023002"/>
    </source>
</evidence>
<dbReference type="RefSeq" id="WP_337705359.1">
    <property type="nucleotide sequence ID" value="NZ_JBBEGM010000010.1"/>
</dbReference>
<dbReference type="InterPro" id="IPR006108">
    <property type="entry name" value="3HC_DH_C"/>
</dbReference>
<accession>A0ABU8MAG4</accession>
<dbReference type="SUPFAM" id="SSF48179">
    <property type="entry name" value="6-phosphogluconate dehydrogenase C-terminal domain-like"/>
    <property type="match status" value="1"/>
</dbReference>
<dbReference type="Gene3D" id="3.40.50.720">
    <property type="entry name" value="NAD(P)-binding Rossmann-like Domain"/>
    <property type="match status" value="1"/>
</dbReference>